<dbReference type="OMA" id="IMDIAKP"/>
<dbReference type="AlphaFoldDB" id="A0A1M2V8Y1"/>
<proteinExistence type="predicted"/>
<organism evidence="2 3">
    <name type="scientific">Trametes pubescens</name>
    <name type="common">White-rot fungus</name>
    <dbReference type="NCBI Taxonomy" id="154538"/>
    <lineage>
        <taxon>Eukaryota</taxon>
        <taxon>Fungi</taxon>
        <taxon>Dikarya</taxon>
        <taxon>Basidiomycota</taxon>
        <taxon>Agaricomycotina</taxon>
        <taxon>Agaricomycetes</taxon>
        <taxon>Polyporales</taxon>
        <taxon>Polyporaceae</taxon>
        <taxon>Trametes</taxon>
    </lineage>
</organism>
<gene>
    <name evidence="2" type="ORF">TRAPUB_5280</name>
</gene>
<feature type="region of interest" description="Disordered" evidence="1">
    <location>
        <begin position="51"/>
        <end position="81"/>
    </location>
</feature>
<accession>A0A1M2V8Y1</accession>
<reference evidence="2 3" key="1">
    <citation type="submission" date="2016-10" db="EMBL/GenBank/DDBJ databases">
        <title>Genome sequence of the basidiomycete white-rot fungus Trametes pubescens.</title>
        <authorList>
            <person name="Makela M.R."/>
            <person name="Granchi Z."/>
            <person name="Peng M."/>
            <person name="De Vries R.P."/>
            <person name="Grigoriev I."/>
            <person name="Riley R."/>
            <person name="Hilden K."/>
        </authorList>
    </citation>
    <scope>NUCLEOTIDE SEQUENCE [LARGE SCALE GENOMIC DNA]</scope>
    <source>
        <strain evidence="2 3">FBCC735</strain>
    </source>
</reference>
<dbReference type="OrthoDB" id="2739946at2759"/>
<dbReference type="STRING" id="154538.A0A1M2V8Y1"/>
<dbReference type="EMBL" id="MNAD01001563">
    <property type="protein sequence ID" value="OJT04044.1"/>
    <property type="molecule type" value="Genomic_DNA"/>
</dbReference>
<evidence type="ECO:0000313" key="3">
    <source>
        <dbReference type="Proteomes" id="UP000184267"/>
    </source>
</evidence>
<comment type="caution">
    <text evidence="2">The sequence shown here is derived from an EMBL/GenBank/DDBJ whole genome shotgun (WGS) entry which is preliminary data.</text>
</comment>
<evidence type="ECO:0000313" key="2">
    <source>
        <dbReference type="EMBL" id="OJT04044.1"/>
    </source>
</evidence>
<dbReference type="Proteomes" id="UP000184267">
    <property type="component" value="Unassembled WGS sequence"/>
</dbReference>
<keyword evidence="3" id="KW-1185">Reference proteome</keyword>
<protein>
    <submittedName>
        <fullName evidence="2">Uncharacterized protein</fullName>
    </submittedName>
</protein>
<evidence type="ECO:0000256" key="1">
    <source>
        <dbReference type="SAM" id="MobiDB-lite"/>
    </source>
</evidence>
<name>A0A1M2V8Y1_TRAPU</name>
<sequence length="228" mass="26287">MPSRTKKQAKQIVVRTIEPGTRHATKAVFGTLTELNNHKPLAQLDPIDWTFAQPKPWKQPKSRPASCKPQAPRRNPGRADGKMWMSGQFVCGNAIGAVEDVAESDSAWQMDVEREWRREEREWARREENEDADEDAWGHDRLPERREVSIMDIAKPMKLKGSWSEAPTRFWLMHGATLGISREFEVVKTVRRVIALEEDHASVWANQTRVDPELDGWEVLEQEGNQWP</sequence>